<evidence type="ECO:0000256" key="7">
    <source>
        <dbReference type="SAM" id="Phobius"/>
    </source>
</evidence>
<accession>A0A3Q0IUK7</accession>
<evidence type="ECO:0000256" key="6">
    <source>
        <dbReference type="ARBA" id="ARBA00023136"/>
    </source>
</evidence>
<comment type="subcellular location">
    <subcellularLocation>
        <location evidence="1">Membrane</location>
        <topology evidence="1">Multi-pass membrane protein</topology>
    </subcellularLocation>
</comment>
<dbReference type="Proteomes" id="UP000079169">
    <property type="component" value="Unplaced"/>
</dbReference>
<keyword evidence="9" id="KW-1185">Reference proteome</keyword>
<comment type="similarity">
    <text evidence="2">Belongs to the cation diffusion facilitator (CDF) transporter (TC 2.A.4) family. SLC30A subfamily.</text>
</comment>
<dbReference type="GO" id="GO:0005385">
    <property type="term" value="F:zinc ion transmembrane transporter activity"/>
    <property type="evidence" value="ECO:0007669"/>
    <property type="project" value="TreeGrafter"/>
</dbReference>
<dbReference type="GO" id="GO:0010312">
    <property type="term" value="P:detoxification of zinc ion"/>
    <property type="evidence" value="ECO:0007669"/>
    <property type="project" value="TreeGrafter"/>
</dbReference>
<evidence type="ECO:0000256" key="5">
    <source>
        <dbReference type="ARBA" id="ARBA00022989"/>
    </source>
</evidence>
<protein>
    <submittedName>
        <fullName evidence="10">Zinc transporter 1-like</fullName>
    </submittedName>
</protein>
<gene>
    <name evidence="10" type="primary">LOC103507771</name>
</gene>
<evidence type="ECO:0000313" key="9">
    <source>
        <dbReference type="Proteomes" id="UP000079169"/>
    </source>
</evidence>
<dbReference type="Pfam" id="PF01545">
    <property type="entry name" value="Cation_efflux"/>
    <property type="match status" value="1"/>
</dbReference>
<dbReference type="KEGG" id="dci:103507771"/>
<feature type="transmembrane region" description="Helical" evidence="7">
    <location>
        <begin position="38"/>
        <end position="62"/>
    </location>
</feature>
<evidence type="ECO:0000256" key="2">
    <source>
        <dbReference type="ARBA" id="ARBA00008873"/>
    </source>
</evidence>
<dbReference type="InterPro" id="IPR058533">
    <property type="entry name" value="Cation_efflux_TM"/>
</dbReference>
<dbReference type="PANTHER" id="PTHR45820">
    <property type="entry name" value="FI23527P1"/>
    <property type="match status" value="1"/>
</dbReference>
<feature type="transmembrane region" description="Helical" evidence="7">
    <location>
        <begin position="111"/>
        <end position="132"/>
    </location>
</feature>
<keyword evidence="3 7" id="KW-0812">Transmembrane</keyword>
<keyword evidence="4" id="KW-0862">Zinc</keyword>
<organism evidence="9 10">
    <name type="scientific">Diaphorina citri</name>
    <name type="common">Asian citrus psyllid</name>
    <dbReference type="NCBI Taxonomy" id="121845"/>
    <lineage>
        <taxon>Eukaryota</taxon>
        <taxon>Metazoa</taxon>
        <taxon>Ecdysozoa</taxon>
        <taxon>Arthropoda</taxon>
        <taxon>Hexapoda</taxon>
        <taxon>Insecta</taxon>
        <taxon>Pterygota</taxon>
        <taxon>Neoptera</taxon>
        <taxon>Paraneoptera</taxon>
        <taxon>Hemiptera</taxon>
        <taxon>Sternorrhyncha</taxon>
        <taxon>Psylloidea</taxon>
        <taxon>Psyllidae</taxon>
        <taxon>Diaphorininae</taxon>
        <taxon>Diaphorina</taxon>
    </lineage>
</organism>
<evidence type="ECO:0000313" key="10">
    <source>
        <dbReference type="RefSeq" id="XP_026678343.1"/>
    </source>
</evidence>
<name>A0A3Q0IUK7_DIACI</name>
<dbReference type="PaxDb" id="121845-A0A3Q0IUK7"/>
<evidence type="ECO:0000256" key="3">
    <source>
        <dbReference type="ARBA" id="ARBA00022692"/>
    </source>
</evidence>
<dbReference type="Gene3D" id="1.20.1510.10">
    <property type="entry name" value="Cation efflux protein transmembrane domain"/>
    <property type="match status" value="1"/>
</dbReference>
<dbReference type="AlphaFoldDB" id="A0A3Q0IUK7"/>
<dbReference type="GeneID" id="103507771"/>
<sequence>MAIKDLFRKYHPLQMYIVLVLTICYFFVQLVVSHFTHALTLLVDSYHVLCNLIALFGCIASLKYKDNTERCMNSSSVKSSMESAETLKTQSDVKCNPSETRLRNTFGWARIDVLVMLIGCIFLASLCFSLMLEAAQTLGHISHHDEMHHPLQVLLVGAVGMILNGFCYLMIGGYTYYQGSFLRVGDSGDITLDKGITDMMSSDIPTHRGHFKPPRQGPWEMTRDVIGKFRFIEDIKNSYVQ</sequence>
<keyword evidence="5 7" id="KW-1133">Transmembrane helix</keyword>
<dbReference type="GO" id="GO:0006882">
    <property type="term" value="P:intracellular zinc ion homeostasis"/>
    <property type="evidence" value="ECO:0007669"/>
    <property type="project" value="TreeGrafter"/>
</dbReference>
<keyword evidence="6 7" id="KW-0472">Membrane</keyword>
<feature type="transmembrane region" description="Helical" evidence="7">
    <location>
        <begin position="152"/>
        <end position="177"/>
    </location>
</feature>
<dbReference type="PANTHER" id="PTHR45820:SF9">
    <property type="entry name" value="FI23527P1"/>
    <property type="match status" value="1"/>
</dbReference>
<feature type="domain" description="Cation efflux protein transmembrane" evidence="8">
    <location>
        <begin position="103"/>
        <end position="173"/>
    </location>
</feature>
<dbReference type="InterPro" id="IPR027469">
    <property type="entry name" value="Cation_efflux_TMD_sf"/>
</dbReference>
<evidence type="ECO:0000256" key="1">
    <source>
        <dbReference type="ARBA" id="ARBA00004141"/>
    </source>
</evidence>
<dbReference type="RefSeq" id="XP_026678343.1">
    <property type="nucleotide sequence ID" value="XM_026822542.1"/>
</dbReference>
<proteinExistence type="inferred from homology"/>
<dbReference type="SUPFAM" id="SSF161111">
    <property type="entry name" value="Cation efflux protein transmembrane domain-like"/>
    <property type="match status" value="1"/>
</dbReference>
<dbReference type="STRING" id="121845.A0A3Q0IUK7"/>
<evidence type="ECO:0000256" key="4">
    <source>
        <dbReference type="ARBA" id="ARBA00022833"/>
    </source>
</evidence>
<evidence type="ECO:0000259" key="8">
    <source>
        <dbReference type="Pfam" id="PF01545"/>
    </source>
</evidence>
<feature type="transmembrane region" description="Helical" evidence="7">
    <location>
        <begin position="12"/>
        <end position="32"/>
    </location>
</feature>
<reference evidence="10" key="1">
    <citation type="submission" date="2025-08" db="UniProtKB">
        <authorList>
            <consortium name="RefSeq"/>
        </authorList>
    </citation>
    <scope>IDENTIFICATION</scope>
</reference>
<dbReference type="GO" id="GO:0016020">
    <property type="term" value="C:membrane"/>
    <property type="evidence" value="ECO:0007669"/>
    <property type="project" value="UniProtKB-SubCell"/>
</dbReference>